<evidence type="ECO:0000256" key="1">
    <source>
        <dbReference type="SAM" id="Phobius"/>
    </source>
</evidence>
<evidence type="ECO:0000313" key="2">
    <source>
        <dbReference type="EMBL" id="PDQ35220.1"/>
    </source>
</evidence>
<protein>
    <submittedName>
        <fullName evidence="2">Uncharacterized protein</fullName>
    </submittedName>
</protein>
<feature type="transmembrane region" description="Helical" evidence="1">
    <location>
        <begin position="12"/>
        <end position="30"/>
    </location>
</feature>
<dbReference type="Proteomes" id="UP000219994">
    <property type="component" value="Unassembled WGS sequence"/>
</dbReference>
<reference evidence="3" key="1">
    <citation type="submission" date="2017-03" db="EMBL/GenBank/DDBJ databases">
        <authorList>
            <person name="Lund M.B."/>
        </authorList>
    </citation>
    <scope>NUCLEOTIDE SEQUENCE [LARGE SCALE GENOMIC DNA]</scope>
</reference>
<keyword evidence="1" id="KW-0812">Transmembrane</keyword>
<dbReference type="EMBL" id="NAEP01000038">
    <property type="protein sequence ID" value="PDQ35220.1"/>
    <property type="molecule type" value="Genomic_DNA"/>
</dbReference>
<comment type="caution">
    <text evidence="2">The sequence shown here is derived from an EMBL/GenBank/DDBJ whole genome shotgun (WGS) entry which is preliminary data.</text>
</comment>
<sequence>MDEFWTSALWSVMPTVLIGLLFWVVMWAIIHADRGERKARARIEARERAKYARERQASGS</sequence>
<keyword evidence="1" id="KW-1133">Transmembrane helix</keyword>
<name>A0A2A6FRB7_9MICO</name>
<gene>
    <name evidence="2" type="ORF">B5766_07165</name>
</gene>
<proteinExistence type="predicted"/>
<accession>A0A2A6FRB7</accession>
<keyword evidence="1" id="KW-0472">Membrane</keyword>
<organism evidence="2 3">
    <name type="scientific">Candidatus Lumbricidiphila eiseniae</name>
    <dbReference type="NCBI Taxonomy" id="1969409"/>
    <lineage>
        <taxon>Bacteria</taxon>
        <taxon>Bacillati</taxon>
        <taxon>Actinomycetota</taxon>
        <taxon>Actinomycetes</taxon>
        <taxon>Micrococcales</taxon>
        <taxon>Microbacteriaceae</taxon>
        <taxon>Candidatus Lumbricidiphila</taxon>
    </lineage>
</organism>
<dbReference type="AlphaFoldDB" id="A0A2A6FRB7"/>
<evidence type="ECO:0000313" key="3">
    <source>
        <dbReference type="Proteomes" id="UP000219994"/>
    </source>
</evidence>